<dbReference type="AlphaFoldDB" id="A0AA85K273"/>
<dbReference type="GO" id="GO:0045944">
    <property type="term" value="P:positive regulation of transcription by RNA polymerase II"/>
    <property type="evidence" value="ECO:0007669"/>
    <property type="project" value="TreeGrafter"/>
</dbReference>
<sequence length="92" mass="11030">MVKPYPMDYRSVTKCDFHKYTVPQPPRPEPRLREMVREQPVTFWTEHRDKMHGNTHHGINRVTPFGRNAAFTTPIDKYLNSRMPSEMQVYPR</sequence>
<dbReference type="GO" id="GO:0005634">
    <property type="term" value="C:nucleus"/>
    <property type="evidence" value="ECO:0007669"/>
    <property type="project" value="TreeGrafter"/>
</dbReference>
<name>A0AA85K273_TRIRE</name>
<keyword evidence="1" id="KW-1185">Reference proteome</keyword>
<evidence type="ECO:0000313" key="3">
    <source>
        <dbReference type="WBParaSite" id="TREG1_56380.2"/>
    </source>
</evidence>
<dbReference type="WBParaSite" id="TREG1_56380.2">
    <property type="protein sequence ID" value="TREG1_56380.2"/>
    <property type="gene ID" value="TREG1_56380"/>
</dbReference>
<dbReference type="PANTHER" id="PTHR15510:SF5">
    <property type="entry name" value="SPERM-ASSOCIATED ANTIGEN 8"/>
    <property type="match status" value="1"/>
</dbReference>
<dbReference type="PANTHER" id="PTHR15510">
    <property type="entry name" value="SPERM-ASSOCIATED ANTIGEN 8"/>
    <property type="match status" value="1"/>
</dbReference>
<proteinExistence type="predicted"/>
<dbReference type="Pfam" id="PF22584">
    <property type="entry name" value="CFAP143"/>
    <property type="match status" value="1"/>
</dbReference>
<reference evidence="2 3" key="2">
    <citation type="submission" date="2023-11" db="UniProtKB">
        <authorList>
            <consortium name="WormBaseParasite"/>
        </authorList>
    </citation>
    <scope>IDENTIFICATION</scope>
</reference>
<dbReference type="InterPro" id="IPR026124">
    <property type="entry name" value="Sperm-assoc_Ag8"/>
</dbReference>
<evidence type="ECO:0000313" key="2">
    <source>
        <dbReference type="WBParaSite" id="TREG1_56380.1"/>
    </source>
</evidence>
<reference evidence="1" key="1">
    <citation type="submission" date="2022-06" db="EMBL/GenBank/DDBJ databases">
        <authorList>
            <person name="Berger JAMES D."/>
            <person name="Berger JAMES D."/>
        </authorList>
    </citation>
    <scope>NUCLEOTIDE SEQUENCE [LARGE SCALE GENOMIC DNA]</scope>
</reference>
<protein>
    <submittedName>
        <fullName evidence="2 3">Uncharacterized protein</fullName>
    </submittedName>
</protein>
<accession>A0AA85K273</accession>
<dbReference type="GO" id="GO:0008017">
    <property type="term" value="F:microtubule binding"/>
    <property type="evidence" value="ECO:0007669"/>
    <property type="project" value="InterPro"/>
</dbReference>
<dbReference type="Proteomes" id="UP000050795">
    <property type="component" value="Unassembled WGS sequence"/>
</dbReference>
<organism evidence="1 2">
    <name type="scientific">Trichobilharzia regenti</name>
    <name type="common">Nasal bird schistosome</name>
    <dbReference type="NCBI Taxonomy" id="157069"/>
    <lineage>
        <taxon>Eukaryota</taxon>
        <taxon>Metazoa</taxon>
        <taxon>Spiralia</taxon>
        <taxon>Lophotrochozoa</taxon>
        <taxon>Platyhelminthes</taxon>
        <taxon>Trematoda</taxon>
        <taxon>Digenea</taxon>
        <taxon>Strigeidida</taxon>
        <taxon>Schistosomatoidea</taxon>
        <taxon>Schistosomatidae</taxon>
        <taxon>Trichobilharzia</taxon>
    </lineage>
</organism>
<evidence type="ECO:0000313" key="1">
    <source>
        <dbReference type="Proteomes" id="UP000050795"/>
    </source>
</evidence>
<dbReference type="GO" id="GO:0005737">
    <property type="term" value="C:cytoplasm"/>
    <property type="evidence" value="ECO:0007669"/>
    <property type="project" value="TreeGrafter"/>
</dbReference>
<dbReference type="WBParaSite" id="TREG1_56380.1">
    <property type="protein sequence ID" value="TREG1_56380.1"/>
    <property type="gene ID" value="TREG1_56380"/>
</dbReference>
<dbReference type="WBParaSite" id="TREG1_56380.3">
    <property type="protein sequence ID" value="TREG1_56380.3"/>
    <property type="gene ID" value="TREG1_56380"/>
</dbReference>